<evidence type="ECO:0000259" key="2">
    <source>
        <dbReference type="Pfam" id="PF12697"/>
    </source>
</evidence>
<dbReference type="HOGENOM" id="CLU_029375_3_2_1"/>
<gene>
    <name evidence="3" type="ORF">K437DRAFT_253661</name>
</gene>
<name>A0A066WGT1_TILAU</name>
<accession>A0A066WGT1</accession>
<dbReference type="GO" id="GO:0052651">
    <property type="term" value="P:monoacylglycerol catabolic process"/>
    <property type="evidence" value="ECO:0007669"/>
    <property type="project" value="TreeGrafter"/>
</dbReference>
<protein>
    <submittedName>
        <fullName evidence="3">Alpha/beta-hydrolase</fullName>
    </submittedName>
</protein>
<keyword evidence="1" id="KW-0732">Signal</keyword>
<comment type="caution">
    <text evidence="3">The sequence shown here is derived from an EMBL/GenBank/DDBJ whole genome shotgun (WGS) entry which is preliminary data.</text>
</comment>
<dbReference type="RefSeq" id="XP_013245850.1">
    <property type="nucleotide sequence ID" value="XM_013390396.1"/>
</dbReference>
<dbReference type="STRING" id="1037660.A0A066WGT1"/>
<dbReference type="GO" id="GO:0047372">
    <property type="term" value="F:monoacylglycerol lipase activity"/>
    <property type="evidence" value="ECO:0007669"/>
    <property type="project" value="TreeGrafter"/>
</dbReference>
<dbReference type="GO" id="GO:0006660">
    <property type="term" value="P:phosphatidylserine catabolic process"/>
    <property type="evidence" value="ECO:0007669"/>
    <property type="project" value="TreeGrafter"/>
</dbReference>
<feature type="signal peptide" evidence="1">
    <location>
        <begin position="1"/>
        <end position="28"/>
    </location>
</feature>
<organism evidence="3 4">
    <name type="scientific">Tilletiaria anomala (strain ATCC 24038 / CBS 436.72 / UBC 951)</name>
    <dbReference type="NCBI Taxonomy" id="1037660"/>
    <lineage>
        <taxon>Eukaryota</taxon>
        <taxon>Fungi</taxon>
        <taxon>Dikarya</taxon>
        <taxon>Basidiomycota</taxon>
        <taxon>Ustilaginomycotina</taxon>
        <taxon>Exobasidiomycetes</taxon>
        <taxon>Georgefischeriales</taxon>
        <taxon>Tilletiariaceae</taxon>
        <taxon>Tilletiaria</taxon>
    </lineage>
</organism>
<evidence type="ECO:0000313" key="4">
    <source>
        <dbReference type="Proteomes" id="UP000027361"/>
    </source>
</evidence>
<dbReference type="GO" id="GO:0004622">
    <property type="term" value="F:phosphatidylcholine lysophospholipase activity"/>
    <property type="evidence" value="ECO:0007669"/>
    <property type="project" value="TreeGrafter"/>
</dbReference>
<dbReference type="SUPFAM" id="SSF53474">
    <property type="entry name" value="alpha/beta-Hydrolases"/>
    <property type="match status" value="1"/>
</dbReference>
<dbReference type="InParanoid" id="A0A066WGT1"/>
<dbReference type="PANTHER" id="PTHR12277">
    <property type="entry name" value="ALPHA/BETA HYDROLASE DOMAIN-CONTAINING PROTEIN"/>
    <property type="match status" value="1"/>
</dbReference>
<dbReference type="AlphaFoldDB" id="A0A066WGT1"/>
<dbReference type="InterPro" id="IPR000073">
    <property type="entry name" value="AB_hydrolase_1"/>
</dbReference>
<dbReference type="Pfam" id="PF12697">
    <property type="entry name" value="Abhydrolase_6"/>
    <property type="match status" value="1"/>
</dbReference>
<dbReference type="EMBL" id="JMSN01000005">
    <property type="protein sequence ID" value="KDN53011.1"/>
    <property type="molecule type" value="Genomic_DNA"/>
</dbReference>
<evidence type="ECO:0000256" key="1">
    <source>
        <dbReference type="SAM" id="SignalP"/>
    </source>
</evidence>
<reference evidence="3 4" key="1">
    <citation type="submission" date="2014-05" db="EMBL/GenBank/DDBJ databases">
        <title>Draft genome sequence of a rare smut relative, Tilletiaria anomala UBC 951.</title>
        <authorList>
            <consortium name="DOE Joint Genome Institute"/>
            <person name="Toome M."/>
            <person name="Kuo A."/>
            <person name="Henrissat B."/>
            <person name="Lipzen A."/>
            <person name="Tritt A."/>
            <person name="Yoshinaga Y."/>
            <person name="Zane M."/>
            <person name="Barry K."/>
            <person name="Grigoriev I.V."/>
            <person name="Spatafora J.W."/>
            <person name="Aimea M.C."/>
        </authorList>
    </citation>
    <scope>NUCLEOTIDE SEQUENCE [LARGE SCALE GENOMIC DNA]</scope>
    <source>
        <strain evidence="3 4">UBC 951</strain>
    </source>
</reference>
<dbReference type="Proteomes" id="UP000027361">
    <property type="component" value="Unassembled WGS sequence"/>
</dbReference>
<proteinExistence type="predicted"/>
<dbReference type="Gene3D" id="3.40.50.1820">
    <property type="entry name" value="alpha/beta hydrolase"/>
    <property type="match status" value="1"/>
</dbReference>
<feature type="chain" id="PRO_5001633796" evidence="1">
    <location>
        <begin position="29"/>
        <end position="427"/>
    </location>
</feature>
<sequence length="427" mass="46517">MRAQVFPVAFASIYLLFLLSMLSPSLQAHFLFLHKMQVPFRPDFDNPVRYGIAPYKTRNLRLTTSDRVQIGAWHVLPDQYMKEHRGPFDEAHYDKALQKYPTVVYLHGNAANRAAPFRTATYSLITSRLGANVVAIDYRGFGDSEGSPSEEGLVRDARAAWDWVLEKRAGKSFRKSSEKGAGMIVMGQSLGTGVAAKLSLDLTQGGTPPQGVVLIAPYSSIRGLITSYRIGGIFPVFAPLSTIPFANKFLDRVLYTHFNTSAVLPILLSATRKDPPTTFPRVVVDHATNDEVIPYSHSEQLFDELIALELGSDLPLHPYGSNRKIPKTGDLQSVSDKLKAYHTRVQAARASKVKKRTIEGFGTVETMVMSHGGATAGASDSAEDAPTVTLIRTHHGGHNRVGEGVIDLAGELIGIIDSSASTASAAR</sequence>
<dbReference type="PANTHER" id="PTHR12277:SF194">
    <property type="entry name" value="FI04476P"/>
    <property type="match status" value="1"/>
</dbReference>
<dbReference type="GeneID" id="25263635"/>
<dbReference type="OMA" id="WFKDLNV"/>
<dbReference type="GO" id="GO:0005789">
    <property type="term" value="C:endoplasmic reticulum membrane"/>
    <property type="evidence" value="ECO:0007669"/>
    <property type="project" value="TreeGrafter"/>
</dbReference>
<evidence type="ECO:0000313" key="3">
    <source>
        <dbReference type="EMBL" id="KDN53011.1"/>
    </source>
</evidence>
<feature type="domain" description="AB hydrolase-1" evidence="2">
    <location>
        <begin position="103"/>
        <end position="256"/>
    </location>
</feature>
<keyword evidence="3" id="KW-0378">Hydrolase</keyword>
<dbReference type="InterPro" id="IPR029058">
    <property type="entry name" value="AB_hydrolase_fold"/>
</dbReference>
<dbReference type="OrthoDB" id="446723at2759"/>
<keyword evidence="4" id="KW-1185">Reference proteome</keyword>